<evidence type="ECO:0000313" key="2">
    <source>
        <dbReference type="EMBL" id="KUM78415.1"/>
    </source>
</evidence>
<dbReference type="Pfam" id="PF02129">
    <property type="entry name" value="Peptidase_S15"/>
    <property type="match status" value="1"/>
</dbReference>
<sequence>MKTEVSFLSKGLKIAGILFLPDTYSGQPLPAVVVGHPWGGVKEQTASIYAERLAREGYAALLFDAAHQGESEGTPRNLEDPFQRAEDFRSAVSYLASRSDIDADRIGGLGICASGGYLSFASQTDRRIKALATVSAFDTASGLFEGVGRVQGPEVREFLLDQAGVLRNAEARGEGAITLTLVPPTEAEAGAFPERSMFREGHDYYRTPRGQHPRSANWSLLQADVAAQYSAFAHQDWISPRPLLMIAGTDADTRYFTEEAIAQANEPKELYLIEGATHIDLYDKNEYVTPAVAKISEFFGKHLGL</sequence>
<feature type="domain" description="Xaa-Pro dipeptidyl-peptidase-like" evidence="1">
    <location>
        <begin position="11"/>
        <end position="141"/>
    </location>
</feature>
<dbReference type="EMBL" id="LMWJ01000007">
    <property type="protein sequence ID" value="KUM78415.1"/>
    <property type="molecule type" value="Genomic_DNA"/>
</dbReference>
<dbReference type="PANTHER" id="PTHR47751">
    <property type="entry name" value="SUPERFAMILY HYDROLASE, PUTATIVE (AFU_ORTHOLOGUE AFUA_2G16580)-RELATED"/>
    <property type="match status" value="1"/>
</dbReference>
<dbReference type="Gene3D" id="3.40.50.1820">
    <property type="entry name" value="alpha/beta hydrolase"/>
    <property type="match status" value="1"/>
</dbReference>
<reference evidence="2 3" key="1">
    <citation type="submission" date="2015-10" db="EMBL/GenBank/DDBJ databases">
        <title>Draft genome sequence of Streptomyces curacoi DSM 40107, type strain for the species Streptomyces curacoi.</title>
        <authorList>
            <person name="Ruckert C."/>
            <person name="Winkler A."/>
            <person name="Kalinowski J."/>
            <person name="Kampfer P."/>
            <person name="Glaeser S."/>
        </authorList>
    </citation>
    <scope>NUCLEOTIDE SEQUENCE [LARGE SCALE GENOMIC DNA]</scope>
    <source>
        <strain evidence="2 3">DSM 40107</strain>
    </source>
</reference>
<proteinExistence type="predicted"/>
<dbReference type="InterPro" id="IPR029058">
    <property type="entry name" value="AB_hydrolase_fold"/>
</dbReference>
<name>A0A117PEY5_9ACTN</name>
<accession>A0A117PEY5</accession>
<dbReference type="PANTHER" id="PTHR47751:SF1">
    <property type="entry name" value="SUPERFAMILY HYDROLASE, PUTATIVE (AFU_ORTHOLOGUE AFUA_2G16580)-RELATED"/>
    <property type="match status" value="1"/>
</dbReference>
<comment type="caution">
    <text evidence="2">The sequence shown here is derived from an EMBL/GenBank/DDBJ whole genome shotgun (WGS) entry which is preliminary data.</text>
</comment>
<evidence type="ECO:0000313" key="3">
    <source>
        <dbReference type="Proteomes" id="UP000054024"/>
    </source>
</evidence>
<keyword evidence="3" id="KW-1185">Reference proteome</keyword>
<dbReference type="SUPFAM" id="SSF53474">
    <property type="entry name" value="alpha/beta-Hydrolases"/>
    <property type="match status" value="1"/>
</dbReference>
<organism evidence="2 3">
    <name type="scientific">Streptomyces curacoi</name>
    <dbReference type="NCBI Taxonomy" id="146536"/>
    <lineage>
        <taxon>Bacteria</taxon>
        <taxon>Bacillati</taxon>
        <taxon>Actinomycetota</taxon>
        <taxon>Actinomycetes</taxon>
        <taxon>Kitasatosporales</taxon>
        <taxon>Streptomycetaceae</taxon>
        <taxon>Streptomyces</taxon>
    </lineage>
</organism>
<dbReference type="AlphaFoldDB" id="A0A117PEY5"/>
<protein>
    <recommendedName>
        <fullName evidence="1">Xaa-Pro dipeptidyl-peptidase-like domain-containing protein</fullName>
    </recommendedName>
</protein>
<dbReference type="GO" id="GO:0016787">
    <property type="term" value="F:hydrolase activity"/>
    <property type="evidence" value="ECO:0007669"/>
    <property type="project" value="InterPro"/>
</dbReference>
<dbReference type="InterPro" id="IPR051411">
    <property type="entry name" value="Polyketide_trans_af380"/>
</dbReference>
<dbReference type="STRING" id="146536.AQI70_13170"/>
<dbReference type="Gene3D" id="1.10.10.800">
    <property type="match status" value="1"/>
</dbReference>
<dbReference type="OrthoDB" id="9805123at2"/>
<dbReference type="InterPro" id="IPR000383">
    <property type="entry name" value="Xaa-Pro-like_dom"/>
</dbReference>
<gene>
    <name evidence="2" type="ORF">AQI70_13170</name>
</gene>
<dbReference type="RefSeq" id="WP_062147998.1">
    <property type="nucleotide sequence ID" value="NZ_KQ947986.1"/>
</dbReference>
<dbReference type="Proteomes" id="UP000054024">
    <property type="component" value="Unassembled WGS sequence"/>
</dbReference>
<evidence type="ECO:0000259" key="1">
    <source>
        <dbReference type="Pfam" id="PF02129"/>
    </source>
</evidence>